<dbReference type="Pfam" id="PF21259">
    <property type="entry name" value="Rgg_C"/>
    <property type="match status" value="1"/>
</dbReference>
<dbReference type="RefSeq" id="WP_065674855.1">
    <property type="nucleotide sequence ID" value="NZ_BOUG01000013.1"/>
</dbReference>
<evidence type="ECO:0000313" key="9">
    <source>
        <dbReference type="Proteomes" id="UP000276249"/>
    </source>
</evidence>
<dbReference type="InterPro" id="IPR001387">
    <property type="entry name" value="Cro/C1-type_HTH"/>
</dbReference>
<evidence type="ECO:0000313" key="11">
    <source>
        <dbReference type="Proteomes" id="UP001267003"/>
    </source>
</evidence>
<dbReference type="EMBL" id="JAPEQV010000015">
    <property type="protein sequence ID" value="MDF2313567.1"/>
    <property type="molecule type" value="Genomic_DNA"/>
</dbReference>
<name>A0A2K9I2E7_LACPE</name>
<reference evidence="5 8" key="1">
    <citation type="submission" date="2018-03" db="EMBL/GenBank/DDBJ databases">
        <title>Draft Genome Sequences of six Lactobacillus pentosus Strains Isolated from Brines of Traditionally Fermented Spanish-Style Green Table Olives.</title>
        <authorList>
            <person name="Calero-Delgado B."/>
            <person name="Martin-Platero A.M."/>
            <person name="Perez-Pulido A.J."/>
            <person name="Benitez-Cabello A."/>
            <person name="Casimiro-Soriguer C.S."/>
            <person name="Martinez-Bueno M."/>
            <person name="Arroyo-Lopez F.N."/>
            <person name="Rodriguez-Gomez F."/>
            <person name="Bautista-Gallego J."/>
            <person name="Garrido-Fernandez A."/>
            <person name="Jimenez-Diaz R."/>
        </authorList>
    </citation>
    <scope>NUCLEOTIDE SEQUENCE [LARGE SCALE GENOMIC DNA]</scope>
    <source>
        <strain evidence="5 8">IG2</strain>
    </source>
</reference>
<dbReference type="Proteomes" id="UP000276249">
    <property type="component" value="Unassembled WGS sequence"/>
</dbReference>
<dbReference type="InterPro" id="IPR010057">
    <property type="entry name" value="Transcription_activator_Rgg_C"/>
</dbReference>
<organism evidence="3 11">
    <name type="scientific">Lactiplantibacillus pentosus</name>
    <name type="common">Lactobacillus pentosus</name>
    <dbReference type="NCBI Taxonomy" id="1589"/>
    <lineage>
        <taxon>Bacteria</taxon>
        <taxon>Bacillati</taxon>
        <taxon>Bacillota</taxon>
        <taxon>Bacilli</taxon>
        <taxon>Lactobacillales</taxon>
        <taxon>Lactobacillaceae</taxon>
        <taxon>Lactiplantibacillus</taxon>
    </lineage>
</organism>
<feature type="domain" description="HTH cro/C1-type" evidence="1">
    <location>
        <begin position="7"/>
        <end position="60"/>
    </location>
</feature>
<dbReference type="Proteomes" id="UP001267003">
    <property type="component" value="Unassembled WGS sequence"/>
</dbReference>
<dbReference type="InterPro" id="IPR053163">
    <property type="entry name" value="HTH-type_regulator_Rgg"/>
</dbReference>
<dbReference type="PROSITE" id="PS50943">
    <property type="entry name" value="HTH_CROC1"/>
    <property type="match status" value="1"/>
</dbReference>
<evidence type="ECO:0000313" key="6">
    <source>
        <dbReference type="EMBL" id="RMW46347.1"/>
    </source>
</evidence>
<dbReference type="Proteomes" id="UP001151834">
    <property type="component" value="Unassembled WGS sequence"/>
</dbReference>
<evidence type="ECO:0000259" key="1">
    <source>
        <dbReference type="PROSITE" id="PS50943"/>
    </source>
</evidence>
<evidence type="ECO:0000313" key="8">
    <source>
        <dbReference type="Proteomes" id="UP000238378"/>
    </source>
</evidence>
<dbReference type="NCBIfam" id="TIGR01716">
    <property type="entry name" value="RGG_Cterm"/>
    <property type="match status" value="1"/>
</dbReference>
<protein>
    <submittedName>
        <fullName evidence="3">Rgg/GadR/MutR family transcriptional regulator</fullName>
    </submittedName>
    <submittedName>
        <fullName evidence="5">XRE family transcriptional regulator</fullName>
    </submittedName>
</protein>
<sequence length="279" mass="33044">MELGETLEFIRRNKNISLKTLCGTTLSRQNYYRIVHGQVNTSINTFKFILDQLHVNFDEFYFIKNNFRQDKIFADMNKVKIFFDKGDLKSLDKMIAKYLELKQINQSYLHMYCLINVLKHKLSNHASGPCEALLRDYLTNVETWTHYETVLFNNCMFIFSTEFIDVTLSKSLHNLSMYSTLRKYGNESFRMLTNVLILFIEREEFERATFILNKLHQNRLTDDLLFEKACLEFFENAMLLVTGETTSDAECQRIINLFRELGSDGLAVIFERYLQKVRQ</sequence>
<keyword evidence="8" id="KW-1185">Reference proteome</keyword>
<dbReference type="EMBL" id="JAVLAO010000001">
    <property type="protein sequence ID" value="MDT7038082.1"/>
    <property type="molecule type" value="Genomic_DNA"/>
</dbReference>
<dbReference type="EMBL" id="RDCL01000049">
    <property type="protein sequence ID" value="RMW55570.1"/>
    <property type="molecule type" value="Genomic_DNA"/>
</dbReference>
<dbReference type="PANTHER" id="PTHR37038">
    <property type="entry name" value="TRANSCRIPTIONAL REGULATOR-RELATED"/>
    <property type="match status" value="1"/>
</dbReference>
<gene>
    <name evidence="5" type="ORF">C6Y08_11935</name>
    <name evidence="7" type="ORF">D6U17_04790</name>
    <name evidence="6" type="ORF">D6U18_10335</name>
    <name evidence="2" type="ORF">OOJ94_12110</name>
    <name evidence="3" type="ORF">RI536_03825</name>
    <name evidence="4" type="ORF">RI555_03520</name>
</gene>
<reference evidence="3" key="5">
    <citation type="submission" date="2023-08" db="EMBL/GenBank/DDBJ databases">
        <authorList>
            <person name="Page C.A."/>
            <person name="Perez-Diaz I.M."/>
        </authorList>
    </citation>
    <scope>NUCLEOTIDE SEQUENCE</scope>
    <source>
        <strain evidence="4">1.8.9</strain>
        <strain evidence="3">7.8.46</strain>
    </source>
</reference>
<dbReference type="Gene3D" id="1.25.40.10">
    <property type="entry name" value="Tetratricopeptide repeat domain"/>
    <property type="match status" value="1"/>
</dbReference>
<evidence type="ECO:0000313" key="2">
    <source>
        <dbReference type="EMBL" id="MDF2313567.1"/>
    </source>
</evidence>
<evidence type="ECO:0000313" key="7">
    <source>
        <dbReference type="EMBL" id="RMW55570.1"/>
    </source>
</evidence>
<dbReference type="EMBL" id="RDCJ01000096">
    <property type="protein sequence ID" value="RMW46347.1"/>
    <property type="molecule type" value="Genomic_DNA"/>
</dbReference>
<dbReference type="SUPFAM" id="SSF47413">
    <property type="entry name" value="lambda repressor-like DNA-binding domains"/>
    <property type="match status" value="1"/>
</dbReference>
<dbReference type="EMBL" id="PVOB01000200">
    <property type="protein sequence ID" value="PRO94027.1"/>
    <property type="molecule type" value="Genomic_DNA"/>
</dbReference>
<dbReference type="InterPro" id="IPR010982">
    <property type="entry name" value="Lambda_DNA-bd_dom_sf"/>
</dbReference>
<dbReference type="EMBL" id="JAVLAQ010000001">
    <property type="protein sequence ID" value="MDT6989229.1"/>
    <property type="molecule type" value="Genomic_DNA"/>
</dbReference>
<dbReference type="Proteomes" id="UP001263852">
    <property type="component" value="Unassembled WGS sequence"/>
</dbReference>
<dbReference type="InterPro" id="IPR011990">
    <property type="entry name" value="TPR-like_helical_dom_sf"/>
</dbReference>
<evidence type="ECO:0000313" key="10">
    <source>
        <dbReference type="Proteomes" id="UP000281061"/>
    </source>
</evidence>
<dbReference type="CDD" id="cd00093">
    <property type="entry name" value="HTH_XRE"/>
    <property type="match status" value="1"/>
</dbReference>
<reference evidence="2" key="3">
    <citation type="submission" date="2022-11" db="EMBL/GenBank/DDBJ databases">
        <authorList>
            <person name="Wang Z."/>
        </authorList>
    </citation>
    <scope>NUCLEOTIDE SEQUENCE</scope>
    <source>
        <strain evidence="2">P2000</strain>
    </source>
</reference>
<evidence type="ECO:0000313" key="5">
    <source>
        <dbReference type="EMBL" id="PRO94027.1"/>
    </source>
</evidence>
<comment type="caution">
    <text evidence="3">The sequence shown here is derived from an EMBL/GenBank/DDBJ whole genome shotgun (WGS) entry which is preliminary data.</text>
</comment>
<evidence type="ECO:0000313" key="4">
    <source>
        <dbReference type="EMBL" id="MDT7038082.1"/>
    </source>
</evidence>
<dbReference type="Proteomes" id="UP000238378">
    <property type="component" value="Unassembled WGS sequence"/>
</dbReference>
<dbReference type="AlphaFoldDB" id="A0A2K9I2E7"/>
<reference evidence="9 10" key="2">
    <citation type="submission" date="2018-10" db="EMBL/GenBank/DDBJ databases">
        <title>Genome sequences of five Lactobacillus pentosus strains isolated from brines of traditionally fermented spanish-style green table olives and differences between them.</title>
        <authorList>
            <person name="Jimenez Diaz R."/>
        </authorList>
    </citation>
    <scope>NUCLEOTIDE SEQUENCE [LARGE SCALE GENOMIC DNA]</scope>
    <source>
        <strain evidence="6 9">IG10</strain>
        <strain evidence="7 10">IG8</strain>
    </source>
</reference>
<accession>A0A2K9I2E7</accession>
<reference evidence="2" key="4">
    <citation type="journal article" date="2023" name="Front Nutr">
        <title>Lactiplantibacillus pentosus P2020 protects the hyperuricemia and renal inflammation in mice.</title>
        <authorList>
            <person name="Wang Z."/>
            <person name="Song L."/>
            <person name="Li X."/>
            <person name="Xiao Y."/>
            <person name="Huang Y."/>
            <person name="Zhang Y."/>
            <person name="Li J."/>
            <person name="Li M."/>
            <person name="Ren Z."/>
        </authorList>
    </citation>
    <scope>NUCLEOTIDE SEQUENCE</scope>
    <source>
        <strain evidence="2">P2000</strain>
    </source>
</reference>
<dbReference type="Proteomes" id="UP000281061">
    <property type="component" value="Unassembled WGS sequence"/>
</dbReference>
<dbReference type="GO" id="GO:0003677">
    <property type="term" value="F:DNA binding"/>
    <property type="evidence" value="ECO:0007669"/>
    <property type="project" value="InterPro"/>
</dbReference>
<dbReference type="KEGG" id="lpg:BB562_03365"/>
<evidence type="ECO:0000313" key="3">
    <source>
        <dbReference type="EMBL" id="MDT6989229.1"/>
    </source>
</evidence>
<proteinExistence type="predicted"/>